<gene>
    <name evidence="4" type="ORF">LCGC14_0425710</name>
</gene>
<sequence>MNGREERLHTREVVHIYRIYFPESDKCYIGQTIDLKRRMKEHLVKEHKSLIHRAFNKYDEWEVTPLHVCYSHDDANRIEIEEIRNFDSIHPNGYNLTRGGEGCDTFTNNPNKEGMRAKQSAARKAYFTNPENRTKLSDSMKALGDMHPSKRADLREAHSERMRGEGNSFYGKKHTDVTKQRISNANKGRVDSEETRVKKSESKIGKKNSFYGKKHNAESLVKMSESTDVTGEKNPFYGKKHSDKSILKMCIAQTKRQLARLEARLPTEI</sequence>
<dbReference type="CDD" id="cd10443">
    <property type="entry name" value="GIY-YIG_HE_Tlr8p_PBC-V_like"/>
    <property type="match status" value="1"/>
</dbReference>
<dbReference type="SUPFAM" id="SSF82771">
    <property type="entry name" value="GIY-YIG endonuclease"/>
    <property type="match status" value="1"/>
</dbReference>
<dbReference type="PROSITE" id="PS50164">
    <property type="entry name" value="GIY_YIG"/>
    <property type="match status" value="1"/>
</dbReference>
<dbReference type="InterPro" id="IPR035901">
    <property type="entry name" value="GIY-YIG_endonuc_sf"/>
</dbReference>
<dbReference type="GO" id="GO:0003677">
    <property type="term" value="F:DNA binding"/>
    <property type="evidence" value="ECO:0007669"/>
    <property type="project" value="InterPro"/>
</dbReference>
<evidence type="ECO:0000256" key="1">
    <source>
        <dbReference type="ARBA" id="ARBA00010045"/>
    </source>
</evidence>
<feature type="region of interest" description="Disordered" evidence="2">
    <location>
        <begin position="185"/>
        <end position="210"/>
    </location>
</feature>
<feature type="domain" description="GIY-YIG" evidence="3">
    <location>
        <begin position="12"/>
        <end position="96"/>
    </location>
</feature>
<reference evidence="4" key="1">
    <citation type="journal article" date="2015" name="Nature">
        <title>Complex archaea that bridge the gap between prokaryotes and eukaryotes.</title>
        <authorList>
            <person name="Spang A."/>
            <person name="Saw J.H."/>
            <person name="Jorgensen S.L."/>
            <person name="Zaremba-Niedzwiedzka K."/>
            <person name="Martijn J."/>
            <person name="Lind A.E."/>
            <person name="van Eijk R."/>
            <person name="Schleper C."/>
            <person name="Guy L."/>
            <person name="Ettema T.J."/>
        </authorList>
    </citation>
    <scope>NUCLEOTIDE SEQUENCE</scope>
</reference>
<dbReference type="SMART" id="SM00496">
    <property type="entry name" value="IENR2"/>
    <property type="match status" value="4"/>
</dbReference>
<dbReference type="InterPro" id="IPR003611">
    <property type="entry name" value="NUMOD3"/>
</dbReference>
<dbReference type="Gene3D" id="3.40.1440.10">
    <property type="entry name" value="GIY-YIG endonuclease"/>
    <property type="match status" value="1"/>
</dbReference>
<dbReference type="Pfam" id="PF01541">
    <property type="entry name" value="GIY-YIG"/>
    <property type="match status" value="1"/>
</dbReference>
<organism evidence="4">
    <name type="scientific">marine sediment metagenome</name>
    <dbReference type="NCBI Taxonomy" id="412755"/>
    <lineage>
        <taxon>unclassified sequences</taxon>
        <taxon>metagenomes</taxon>
        <taxon>ecological metagenomes</taxon>
    </lineage>
</organism>
<evidence type="ECO:0000313" key="4">
    <source>
        <dbReference type="EMBL" id="KKN70969.1"/>
    </source>
</evidence>
<dbReference type="EMBL" id="LAZR01000393">
    <property type="protein sequence ID" value="KKN70969.1"/>
    <property type="molecule type" value="Genomic_DNA"/>
</dbReference>
<proteinExistence type="predicted"/>
<dbReference type="AlphaFoldDB" id="A0A0F9SVR1"/>
<evidence type="ECO:0000259" key="3">
    <source>
        <dbReference type="PROSITE" id="PS50164"/>
    </source>
</evidence>
<evidence type="ECO:0000256" key="2">
    <source>
        <dbReference type="SAM" id="MobiDB-lite"/>
    </source>
</evidence>
<name>A0A0F9SVR1_9ZZZZ</name>
<feature type="compositionally biased region" description="Basic and acidic residues" evidence="2">
    <location>
        <begin position="188"/>
        <end position="204"/>
    </location>
</feature>
<accession>A0A0F9SVR1</accession>
<dbReference type="InterPro" id="IPR000305">
    <property type="entry name" value="GIY-YIG_endonuc"/>
</dbReference>
<dbReference type="Pfam" id="PF07460">
    <property type="entry name" value="NUMOD3"/>
    <property type="match status" value="3"/>
</dbReference>
<dbReference type="SMART" id="SM00465">
    <property type="entry name" value="GIYc"/>
    <property type="match status" value="1"/>
</dbReference>
<dbReference type="SUPFAM" id="SSF64496">
    <property type="entry name" value="DNA-binding domain of intron-encoded endonucleases"/>
    <property type="match status" value="3"/>
</dbReference>
<protein>
    <recommendedName>
        <fullName evidence="3">GIY-YIG domain-containing protein</fullName>
    </recommendedName>
</protein>
<comment type="similarity">
    <text evidence="1">To endonucleases of group I introns of fungi and phage.</text>
</comment>
<comment type="caution">
    <text evidence="4">The sequence shown here is derived from an EMBL/GenBank/DDBJ whole genome shotgun (WGS) entry which is preliminary data.</text>
</comment>